<dbReference type="KEGG" id="hch:HCH_00563"/>
<keyword evidence="8" id="KW-1185">Reference proteome</keyword>
<comment type="similarity">
    <text evidence="1 4">Belongs to the HSP15 family.</text>
</comment>
<dbReference type="HOGENOM" id="CLU_101003_2_1_6"/>
<dbReference type="GO" id="GO:0034605">
    <property type="term" value="P:cellular response to heat"/>
    <property type="evidence" value="ECO:0007669"/>
    <property type="project" value="InterPro"/>
</dbReference>
<protein>
    <recommendedName>
        <fullName evidence="4">Heat shock protein 15</fullName>
    </recommendedName>
</protein>
<dbReference type="SUPFAM" id="SSF55174">
    <property type="entry name" value="Alpha-L RNA-binding motif"/>
    <property type="match status" value="1"/>
</dbReference>
<dbReference type="RefSeq" id="WP_011394544.1">
    <property type="nucleotide sequence ID" value="NC_007645.1"/>
</dbReference>
<dbReference type="NCBIfam" id="NF007673">
    <property type="entry name" value="PRK10348.1"/>
    <property type="match status" value="1"/>
</dbReference>
<evidence type="ECO:0000256" key="5">
    <source>
        <dbReference type="SAM" id="MobiDB-lite"/>
    </source>
</evidence>
<feature type="domain" description="RNA-binding S4" evidence="6">
    <location>
        <begin position="12"/>
        <end position="75"/>
    </location>
</feature>
<dbReference type="AlphaFoldDB" id="Q2SPF7"/>
<dbReference type="PIRSF" id="PIRSF016821">
    <property type="entry name" value="HSP15"/>
    <property type="match status" value="1"/>
</dbReference>
<dbReference type="InterPro" id="IPR002942">
    <property type="entry name" value="S4_RNA-bd"/>
</dbReference>
<dbReference type="OrthoDB" id="9797176at2"/>
<dbReference type="CDD" id="cd00165">
    <property type="entry name" value="S4"/>
    <property type="match status" value="1"/>
</dbReference>
<dbReference type="SMART" id="SM00363">
    <property type="entry name" value="S4"/>
    <property type="match status" value="1"/>
</dbReference>
<name>Q2SPF7_HAHCH</name>
<evidence type="ECO:0000313" key="7">
    <source>
        <dbReference type="EMBL" id="ABC27467.1"/>
    </source>
</evidence>
<reference evidence="7 8" key="1">
    <citation type="journal article" date="2005" name="Nucleic Acids Res.">
        <title>Genomic blueprint of Hahella chejuensis, a marine microbe producing an algicidal agent.</title>
        <authorList>
            <person name="Jeong H."/>
            <person name="Yim J.H."/>
            <person name="Lee C."/>
            <person name="Choi S.-H."/>
            <person name="Park Y.K."/>
            <person name="Yoon S.H."/>
            <person name="Hur C.-G."/>
            <person name="Kang H.-Y."/>
            <person name="Kim D."/>
            <person name="Lee H.H."/>
            <person name="Park K.H."/>
            <person name="Park S.-H."/>
            <person name="Park H.-S."/>
            <person name="Lee H.K."/>
            <person name="Oh T.K."/>
            <person name="Kim J.F."/>
        </authorList>
    </citation>
    <scope>NUCLEOTIDE SEQUENCE [LARGE SCALE GENOMIC DNA]</scope>
    <source>
        <strain evidence="7 8">KCTC 2396</strain>
    </source>
</reference>
<dbReference type="InterPro" id="IPR025708">
    <property type="entry name" value="HSP15"/>
</dbReference>
<proteinExistence type="inferred from homology"/>
<dbReference type="GO" id="GO:0043023">
    <property type="term" value="F:ribosomal large subunit binding"/>
    <property type="evidence" value="ECO:0007669"/>
    <property type="project" value="InterPro"/>
</dbReference>
<organism evidence="7 8">
    <name type="scientific">Hahella chejuensis (strain KCTC 2396)</name>
    <dbReference type="NCBI Taxonomy" id="349521"/>
    <lineage>
        <taxon>Bacteria</taxon>
        <taxon>Pseudomonadati</taxon>
        <taxon>Pseudomonadota</taxon>
        <taxon>Gammaproteobacteria</taxon>
        <taxon>Oceanospirillales</taxon>
        <taxon>Hahellaceae</taxon>
        <taxon>Hahella</taxon>
    </lineage>
</organism>
<dbReference type="GO" id="GO:0003727">
    <property type="term" value="F:single-stranded RNA binding"/>
    <property type="evidence" value="ECO:0007669"/>
    <property type="project" value="InterPro"/>
</dbReference>
<feature type="region of interest" description="Disordered" evidence="5">
    <location>
        <begin position="106"/>
        <end position="137"/>
    </location>
</feature>
<feature type="compositionally biased region" description="Basic residues" evidence="5">
    <location>
        <begin position="118"/>
        <end position="128"/>
    </location>
</feature>
<sequence length="137" mass="15752">MKGQASATEHKVRLDKWLWAARFYKTRTLAKEAIEGGRVHYNGARVKPGRVVEAGAEVTLKQGWSEKTVLVLDISEKRGPAPVAQKLYQETEASVEKREQLAWQQKQIQAAQLPPARRPTKKQRRMIHRFKEQAEHD</sequence>
<accession>Q2SPF7</accession>
<dbReference type="STRING" id="349521.HCH_00563"/>
<keyword evidence="7" id="KW-0346">Stress response</keyword>
<keyword evidence="2 4" id="KW-0694">RNA-binding</keyword>
<gene>
    <name evidence="7" type="ordered locus">HCH_00563</name>
</gene>
<evidence type="ECO:0000256" key="3">
    <source>
        <dbReference type="ARBA" id="ARBA00023125"/>
    </source>
</evidence>
<evidence type="ECO:0000256" key="4">
    <source>
        <dbReference type="PIRNR" id="PIRNR016821"/>
    </source>
</evidence>
<evidence type="ECO:0000256" key="1">
    <source>
        <dbReference type="ARBA" id="ARBA00008396"/>
    </source>
</evidence>
<evidence type="ECO:0000259" key="6">
    <source>
        <dbReference type="SMART" id="SM00363"/>
    </source>
</evidence>
<dbReference type="EMBL" id="CP000155">
    <property type="protein sequence ID" value="ABC27467.1"/>
    <property type="molecule type" value="Genomic_DNA"/>
</dbReference>
<dbReference type="Gene3D" id="3.10.290.10">
    <property type="entry name" value="RNA-binding S4 domain"/>
    <property type="match status" value="1"/>
</dbReference>
<dbReference type="eggNOG" id="COG1188">
    <property type="taxonomic scope" value="Bacteria"/>
</dbReference>
<evidence type="ECO:0000256" key="2">
    <source>
        <dbReference type="ARBA" id="ARBA00022884"/>
    </source>
</evidence>
<keyword evidence="3 4" id="KW-0238">DNA-binding</keyword>
<dbReference type="GO" id="GO:0003677">
    <property type="term" value="F:DNA binding"/>
    <property type="evidence" value="ECO:0007669"/>
    <property type="project" value="UniProtKB-KW"/>
</dbReference>
<dbReference type="InterPro" id="IPR036986">
    <property type="entry name" value="S4_RNA-bd_sf"/>
</dbReference>
<dbReference type="Pfam" id="PF01479">
    <property type="entry name" value="S4"/>
    <property type="match status" value="1"/>
</dbReference>
<dbReference type="Proteomes" id="UP000000238">
    <property type="component" value="Chromosome"/>
</dbReference>
<evidence type="ECO:0000313" key="8">
    <source>
        <dbReference type="Proteomes" id="UP000000238"/>
    </source>
</evidence>
<dbReference type="PROSITE" id="PS50889">
    <property type="entry name" value="S4"/>
    <property type="match status" value="1"/>
</dbReference>